<evidence type="ECO:0000256" key="13">
    <source>
        <dbReference type="SAM" id="MobiDB-lite"/>
    </source>
</evidence>
<evidence type="ECO:0000256" key="12">
    <source>
        <dbReference type="ARBA" id="ARBA00023185"/>
    </source>
</evidence>
<name>A0A367LRG7_9HYPO</name>
<dbReference type="Gene3D" id="2.60.40.420">
    <property type="entry name" value="Cupredoxins - blue copper proteins"/>
    <property type="match status" value="3"/>
</dbReference>
<dbReference type="GO" id="GO:0052716">
    <property type="term" value="F:hydroquinone:oxygen oxidoreductase activity"/>
    <property type="evidence" value="ECO:0007669"/>
    <property type="project" value="UniProtKB-EC"/>
</dbReference>
<evidence type="ECO:0000313" key="18">
    <source>
        <dbReference type="EMBL" id="RCI17043.1"/>
    </source>
</evidence>
<feature type="domain" description="Plastocyanin-like" evidence="16">
    <location>
        <begin position="471"/>
        <end position="591"/>
    </location>
</feature>
<evidence type="ECO:0000256" key="10">
    <source>
        <dbReference type="ARBA" id="ARBA00023157"/>
    </source>
</evidence>
<dbReference type="EMBL" id="LKCN02000001">
    <property type="protein sequence ID" value="RCI17043.1"/>
    <property type="molecule type" value="Genomic_DNA"/>
</dbReference>
<dbReference type="Proteomes" id="UP000253664">
    <property type="component" value="Unassembled WGS sequence"/>
</dbReference>
<evidence type="ECO:0000256" key="7">
    <source>
        <dbReference type="ARBA" id="ARBA00022737"/>
    </source>
</evidence>
<dbReference type="SUPFAM" id="SSF49503">
    <property type="entry name" value="Cupredoxins"/>
    <property type="match status" value="3"/>
</dbReference>
<evidence type="ECO:0000256" key="14">
    <source>
        <dbReference type="SAM" id="SignalP"/>
    </source>
</evidence>
<dbReference type="CDD" id="cd13901">
    <property type="entry name" value="CuRO_3_MaLCC_like"/>
    <property type="match status" value="1"/>
</dbReference>
<keyword evidence="12" id="KW-0439">Lignin degradation</keyword>
<dbReference type="GO" id="GO:0046274">
    <property type="term" value="P:lignin catabolic process"/>
    <property type="evidence" value="ECO:0007669"/>
    <property type="project" value="UniProtKB-KW"/>
</dbReference>
<dbReference type="Pfam" id="PF07732">
    <property type="entry name" value="Cu-oxidase_3"/>
    <property type="match status" value="1"/>
</dbReference>
<evidence type="ECO:0000256" key="3">
    <source>
        <dbReference type="ARBA" id="ARBA00010609"/>
    </source>
</evidence>
<dbReference type="InterPro" id="IPR001117">
    <property type="entry name" value="Cu-oxidase_2nd"/>
</dbReference>
<proteinExistence type="inferred from homology"/>
<evidence type="ECO:0000256" key="2">
    <source>
        <dbReference type="ARBA" id="ARBA00001935"/>
    </source>
</evidence>
<gene>
    <name evidence="18" type="ORF">L249_1828</name>
</gene>
<keyword evidence="19" id="KW-1185">Reference proteome</keyword>
<dbReference type="EC" id="1.10.3.2" evidence="4"/>
<evidence type="ECO:0000256" key="4">
    <source>
        <dbReference type="ARBA" id="ARBA00012297"/>
    </source>
</evidence>
<evidence type="ECO:0000259" key="16">
    <source>
        <dbReference type="Pfam" id="PF07731"/>
    </source>
</evidence>
<dbReference type="FunFam" id="2.60.40.420:FF:000046">
    <property type="entry name" value="Multicopper oxidase"/>
    <property type="match status" value="1"/>
</dbReference>
<evidence type="ECO:0000256" key="5">
    <source>
        <dbReference type="ARBA" id="ARBA00022723"/>
    </source>
</evidence>
<evidence type="ECO:0000259" key="15">
    <source>
        <dbReference type="Pfam" id="PF00394"/>
    </source>
</evidence>
<dbReference type="CDD" id="cd13854">
    <property type="entry name" value="CuRO_1_MaLCC_like"/>
    <property type="match status" value="1"/>
</dbReference>
<evidence type="ECO:0000313" key="19">
    <source>
        <dbReference type="Proteomes" id="UP000253664"/>
    </source>
</evidence>
<organism evidence="18 19">
    <name type="scientific">Ophiocordyceps polyrhachis-furcata BCC 54312</name>
    <dbReference type="NCBI Taxonomy" id="1330021"/>
    <lineage>
        <taxon>Eukaryota</taxon>
        <taxon>Fungi</taxon>
        <taxon>Dikarya</taxon>
        <taxon>Ascomycota</taxon>
        <taxon>Pezizomycotina</taxon>
        <taxon>Sordariomycetes</taxon>
        <taxon>Hypocreomycetidae</taxon>
        <taxon>Hypocreales</taxon>
        <taxon>Ophiocordycipitaceae</taxon>
        <taxon>Ophiocordyceps</taxon>
    </lineage>
</organism>
<keyword evidence="6 14" id="KW-0732">Signal</keyword>
<keyword evidence="8" id="KW-0560">Oxidoreductase</keyword>
<feature type="chain" id="PRO_5016952493" description="laccase" evidence="14">
    <location>
        <begin position="19"/>
        <end position="626"/>
    </location>
</feature>
<dbReference type="InterPro" id="IPR011707">
    <property type="entry name" value="Cu-oxidase-like_N"/>
</dbReference>
<protein>
    <recommendedName>
        <fullName evidence="4">laccase</fullName>
        <ecNumber evidence="4">1.10.3.2</ecNumber>
    </recommendedName>
</protein>
<dbReference type="FunFam" id="2.60.40.420:FF:000038">
    <property type="entry name" value="Extracellular dihydrogeodin oxidase/laccase"/>
    <property type="match status" value="1"/>
</dbReference>
<dbReference type="FunFam" id="2.60.40.420:FF:000021">
    <property type="entry name" value="Extracellular dihydrogeodin oxidase/laccase"/>
    <property type="match status" value="1"/>
</dbReference>
<feature type="domain" description="Plastocyanin-like" evidence="15">
    <location>
        <begin position="263"/>
        <end position="405"/>
    </location>
</feature>
<dbReference type="InterPro" id="IPR045087">
    <property type="entry name" value="Cu-oxidase_fam"/>
</dbReference>
<evidence type="ECO:0000256" key="11">
    <source>
        <dbReference type="ARBA" id="ARBA00023180"/>
    </source>
</evidence>
<sequence length="626" mass="69758">MRQLKLVLFPLLLTSAAATWDRPADLKPWHPHASRDSDHYTHKGVVSARPSYEEEQEEEEEGGGEPCGQDNDDQYPSRPSDQTIGDKYRWMPNQHGACAGNTPTTRSQWCGLSVDTDYTTVAPTTGVVREYWLELTDVVIAPDGVARTAMAVNGSIPGPTIFADWGDEVYVHVTNKLYNSLNGTSIHFHGIRQNFTKQSDGVPSITECPAPPGETRTYHWRAVQYGSSWYHSHFGLQLWQGVFGSIVINGPATANYDEDLGAVFLSDWDHRTVDELHPAAELEGPPFLATGLINGTNVFGDGGQRLNISFEAGKSYRMRFVNAAIDTHWKFMLDNHKMTVIAADLVPIQPYTTDVVAIGIGQRYDVIIQADQQHVADDFWLRAIPQATCSRNNNTDNIRAVVHYGPEARTPRTSGYNFTDGCEDEDIVPYVAKDAAESPLTTSVLANLTTLSDGRFRWTLNSTTMLVDWGNPTALQILDGVTTFAESNAVIQLPEPERLFSMVIESDLPIAHPIHLHGHDFFVLGQGNGRYSSENATLNWNNPPRRDTAMLPGAGFLVIAFETDNPGAWLMHCHIGWHTSEGFALQFLERVDEIRRLINETALRDECRSWNEFQQRFAVNQTDSGV</sequence>
<dbReference type="PANTHER" id="PTHR11709">
    <property type="entry name" value="MULTI-COPPER OXIDASE"/>
    <property type="match status" value="1"/>
</dbReference>
<evidence type="ECO:0000256" key="9">
    <source>
        <dbReference type="ARBA" id="ARBA00023008"/>
    </source>
</evidence>
<evidence type="ECO:0000256" key="6">
    <source>
        <dbReference type="ARBA" id="ARBA00022729"/>
    </source>
</evidence>
<dbReference type="Pfam" id="PF07731">
    <property type="entry name" value="Cu-oxidase_2"/>
    <property type="match status" value="1"/>
</dbReference>
<dbReference type="CDD" id="cd13880">
    <property type="entry name" value="CuRO_2_MaLCC_like"/>
    <property type="match status" value="1"/>
</dbReference>
<feature type="domain" description="Plastocyanin-like" evidence="17">
    <location>
        <begin position="139"/>
        <end position="251"/>
    </location>
</feature>
<keyword evidence="9" id="KW-0186">Copper</keyword>
<evidence type="ECO:0000256" key="8">
    <source>
        <dbReference type="ARBA" id="ARBA00023002"/>
    </source>
</evidence>
<accession>A0A367LRG7</accession>
<keyword evidence="7" id="KW-0677">Repeat</keyword>
<evidence type="ECO:0000259" key="17">
    <source>
        <dbReference type="Pfam" id="PF07732"/>
    </source>
</evidence>
<keyword evidence="10" id="KW-1015">Disulfide bond</keyword>
<keyword evidence="5" id="KW-0479">Metal-binding</keyword>
<comment type="caution">
    <text evidence="18">The sequence shown here is derived from an EMBL/GenBank/DDBJ whole genome shotgun (WGS) entry which is preliminary data.</text>
</comment>
<feature type="region of interest" description="Disordered" evidence="13">
    <location>
        <begin position="31"/>
        <end position="87"/>
    </location>
</feature>
<comment type="cofactor">
    <cofactor evidence="2">
        <name>Cu cation</name>
        <dbReference type="ChEBI" id="CHEBI:23378"/>
    </cofactor>
</comment>
<dbReference type="OrthoDB" id="2121828at2759"/>
<dbReference type="GO" id="GO:0005507">
    <property type="term" value="F:copper ion binding"/>
    <property type="evidence" value="ECO:0007669"/>
    <property type="project" value="InterPro"/>
</dbReference>
<comment type="catalytic activity">
    <reaction evidence="1">
        <text>4 hydroquinone + O2 = 4 benzosemiquinone + 2 H2O</text>
        <dbReference type="Rhea" id="RHEA:11276"/>
        <dbReference type="ChEBI" id="CHEBI:15377"/>
        <dbReference type="ChEBI" id="CHEBI:15379"/>
        <dbReference type="ChEBI" id="CHEBI:17594"/>
        <dbReference type="ChEBI" id="CHEBI:17977"/>
        <dbReference type="EC" id="1.10.3.2"/>
    </reaction>
</comment>
<comment type="similarity">
    <text evidence="3">Belongs to the multicopper oxidase family.</text>
</comment>
<dbReference type="InterPro" id="IPR008972">
    <property type="entry name" value="Cupredoxin"/>
</dbReference>
<keyword evidence="11" id="KW-0325">Glycoprotein</keyword>
<feature type="compositionally biased region" description="Basic and acidic residues" evidence="13">
    <location>
        <begin position="31"/>
        <end position="41"/>
    </location>
</feature>
<dbReference type="AlphaFoldDB" id="A0A367LRG7"/>
<dbReference type="Pfam" id="PF00394">
    <property type="entry name" value="Cu-oxidase"/>
    <property type="match status" value="1"/>
</dbReference>
<reference evidence="18 19" key="1">
    <citation type="journal article" date="2015" name="BMC Genomics">
        <title>Insights from the genome of Ophiocordyceps polyrhachis-furcata to pathogenicity and host specificity in insect fungi.</title>
        <authorList>
            <person name="Wichadakul D."/>
            <person name="Kobmoo N."/>
            <person name="Ingsriswang S."/>
            <person name="Tangphatsornruang S."/>
            <person name="Chantasingh D."/>
            <person name="Luangsa-ard J.J."/>
            <person name="Eurwilaichitr L."/>
        </authorList>
    </citation>
    <scope>NUCLEOTIDE SEQUENCE [LARGE SCALE GENOMIC DNA]</scope>
    <source>
        <strain evidence="18 19">BCC 54312</strain>
    </source>
</reference>
<dbReference type="InterPro" id="IPR011706">
    <property type="entry name" value="Cu-oxidase_C"/>
</dbReference>
<feature type="compositionally biased region" description="Acidic residues" evidence="13">
    <location>
        <begin position="53"/>
        <end position="63"/>
    </location>
</feature>
<evidence type="ECO:0000256" key="1">
    <source>
        <dbReference type="ARBA" id="ARBA00000349"/>
    </source>
</evidence>
<feature type="signal peptide" evidence="14">
    <location>
        <begin position="1"/>
        <end position="18"/>
    </location>
</feature>
<dbReference type="PANTHER" id="PTHR11709:SF502">
    <property type="entry name" value="MULTICOPPER OXIDASE"/>
    <property type="match status" value="1"/>
</dbReference>
<dbReference type="STRING" id="1330021.A0A367LRG7"/>